<evidence type="ECO:0000313" key="2">
    <source>
        <dbReference type="Proteomes" id="UP001055247"/>
    </source>
</evidence>
<dbReference type="AlphaFoldDB" id="A0AAV4ZLN1"/>
<sequence length="148" mass="15935">MDAYAERAAAEDEILVEIAGRTLPVAFRASADNPLWLGGDAGGDRLFHWSCRLGGDAPIEFHHTQSWPDFDAATAVSCLMADAEDVQAAGSFSAWIERCGLDAPEAGELRGRLTGVYEAILTYLPFIQGILTPVRTEDALCFEPSFAA</sequence>
<gene>
    <name evidence="1" type="ORF">BHAOGJBA_2963</name>
</gene>
<comment type="caution">
    <text evidence="1">The sequence shown here is derived from an EMBL/GenBank/DDBJ whole genome shotgun (WGS) entry which is preliminary data.</text>
</comment>
<name>A0AAV4ZLN1_9HYPH</name>
<dbReference type="RefSeq" id="WP_238230259.1">
    <property type="nucleotide sequence ID" value="NZ_BPQO01000011.1"/>
</dbReference>
<organism evidence="1 2">
    <name type="scientific">Methylobacterium hispanicum</name>
    <dbReference type="NCBI Taxonomy" id="270350"/>
    <lineage>
        <taxon>Bacteria</taxon>
        <taxon>Pseudomonadati</taxon>
        <taxon>Pseudomonadota</taxon>
        <taxon>Alphaproteobacteria</taxon>
        <taxon>Hyphomicrobiales</taxon>
        <taxon>Methylobacteriaceae</taxon>
        <taxon>Methylobacterium</taxon>
    </lineage>
</organism>
<proteinExistence type="predicted"/>
<protein>
    <submittedName>
        <fullName evidence="1">Uncharacterized protein</fullName>
    </submittedName>
</protein>
<evidence type="ECO:0000313" key="1">
    <source>
        <dbReference type="EMBL" id="GJD89436.1"/>
    </source>
</evidence>
<accession>A0AAV4ZLN1</accession>
<reference evidence="1" key="1">
    <citation type="journal article" date="2016" name="Front. Microbiol.">
        <title>Genome Sequence of the Piezophilic, Mesophilic Sulfate-Reducing Bacterium Desulfovibrio indicus J2T.</title>
        <authorList>
            <person name="Cao J."/>
            <person name="Maignien L."/>
            <person name="Shao Z."/>
            <person name="Alain K."/>
            <person name="Jebbar M."/>
        </authorList>
    </citation>
    <scope>NUCLEOTIDE SEQUENCE</scope>
    <source>
        <strain evidence="1">DSM 16372</strain>
    </source>
</reference>
<reference evidence="1" key="2">
    <citation type="submission" date="2021-08" db="EMBL/GenBank/DDBJ databases">
        <authorList>
            <person name="Tani A."/>
            <person name="Ola A."/>
            <person name="Ogura Y."/>
            <person name="Katsura K."/>
            <person name="Hayashi T."/>
        </authorList>
    </citation>
    <scope>NUCLEOTIDE SEQUENCE</scope>
    <source>
        <strain evidence="1">DSM 16372</strain>
    </source>
</reference>
<dbReference type="EMBL" id="BPQO01000011">
    <property type="protein sequence ID" value="GJD89436.1"/>
    <property type="molecule type" value="Genomic_DNA"/>
</dbReference>
<keyword evidence="2" id="KW-1185">Reference proteome</keyword>
<dbReference type="Proteomes" id="UP001055247">
    <property type="component" value="Unassembled WGS sequence"/>
</dbReference>